<sequence length="161" mass="17937">MKTHLSILSLLLLSACSHIDSHSPQKYHPEYVNNIVINELKDASESVQQSLNELNRSNTIRYGNPKIPFANIEDHALLKKLSLTYYGPLENVLTQIGLAVNFKVQYFGKTPPFPIIVVIGQLNAPIEDSAINILRNLAVQTGKQASLNINTEAKVISVRYL</sequence>
<dbReference type="EMBL" id="BMJS01000034">
    <property type="protein sequence ID" value="GGG05116.1"/>
    <property type="molecule type" value="Genomic_DNA"/>
</dbReference>
<dbReference type="Pfam" id="PF16816">
    <property type="entry name" value="DotD"/>
    <property type="match status" value="1"/>
</dbReference>
<gene>
    <name evidence="1" type="ORF">GCM10010995_23210</name>
</gene>
<reference evidence="1" key="2">
    <citation type="submission" date="2020-09" db="EMBL/GenBank/DDBJ databases">
        <authorList>
            <person name="Sun Q."/>
            <person name="Zhou Y."/>
        </authorList>
    </citation>
    <scope>NUCLEOTIDE SEQUENCE</scope>
    <source>
        <strain evidence="1">CGMCC 1.15758</strain>
    </source>
</reference>
<dbReference type="InterPro" id="IPR038140">
    <property type="entry name" value="DotD_sf"/>
</dbReference>
<dbReference type="Gene3D" id="3.55.50.60">
    <property type="entry name" value="DotD protein"/>
    <property type="match status" value="1"/>
</dbReference>
<reference evidence="1" key="1">
    <citation type="journal article" date="2014" name="Int. J. Syst. Evol. Microbiol.">
        <title>Complete genome sequence of Corynebacterium casei LMG S-19264T (=DSM 44701T), isolated from a smear-ripened cheese.</title>
        <authorList>
            <consortium name="US DOE Joint Genome Institute (JGI-PGF)"/>
            <person name="Walter F."/>
            <person name="Albersmeier A."/>
            <person name="Kalinowski J."/>
            <person name="Ruckert C."/>
        </authorList>
    </citation>
    <scope>NUCLEOTIDE SEQUENCE</scope>
    <source>
        <strain evidence="1">CGMCC 1.15758</strain>
    </source>
</reference>
<dbReference type="Proteomes" id="UP000636949">
    <property type="component" value="Unassembled WGS sequence"/>
</dbReference>
<dbReference type="RefSeq" id="WP_117003635.1">
    <property type="nucleotide sequence ID" value="NZ_BMJS01000034.1"/>
</dbReference>
<name>A0A8J3EAB2_9GAMM</name>
<organism evidence="1 2">
    <name type="scientific">Cysteiniphilum litorale</name>
    <dbReference type="NCBI Taxonomy" id="2056700"/>
    <lineage>
        <taxon>Bacteria</taxon>
        <taxon>Pseudomonadati</taxon>
        <taxon>Pseudomonadota</taxon>
        <taxon>Gammaproteobacteria</taxon>
        <taxon>Thiotrichales</taxon>
        <taxon>Fastidiosibacteraceae</taxon>
        <taxon>Cysteiniphilum</taxon>
    </lineage>
</organism>
<dbReference type="AlphaFoldDB" id="A0A8J3EAB2"/>
<comment type="caution">
    <text evidence="1">The sequence shown here is derived from an EMBL/GenBank/DDBJ whole genome shotgun (WGS) entry which is preliminary data.</text>
</comment>
<evidence type="ECO:0000313" key="2">
    <source>
        <dbReference type="Proteomes" id="UP000636949"/>
    </source>
</evidence>
<proteinExistence type="predicted"/>
<keyword evidence="2" id="KW-1185">Reference proteome</keyword>
<dbReference type="InterPro" id="IPR031817">
    <property type="entry name" value="DotD"/>
</dbReference>
<evidence type="ECO:0000313" key="1">
    <source>
        <dbReference type="EMBL" id="GGG05116.1"/>
    </source>
</evidence>
<protein>
    <submittedName>
        <fullName evidence="1">Uncharacterized protein</fullName>
    </submittedName>
</protein>
<dbReference type="OrthoDB" id="5623298at2"/>
<dbReference type="PROSITE" id="PS51257">
    <property type="entry name" value="PROKAR_LIPOPROTEIN"/>
    <property type="match status" value="1"/>
</dbReference>
<accession>A0A8J3EAB2</accession>